<protein>
    <recommendedName>
        <fullName evidence="4">Molybdopterin synthase catalytic subunit</fullName>
        <ecNumber evidence="3">2.8.1.12</ecNumber>
    </recommendedName>
    <alternativeName>
        <fullName evidence="8">MPT synthase subunit 2</fullName>
    </alternativeName>
    <alternativeName>
        <fullName evidence="6">Molybdenum cofactor biosynthesis protein E</fullName>
    </alternativeName>
    <alternativeName>
        <fullName evidence="7">Molybdopterin-converting factor large subunit</fullName>
    </alternativeName>
    <alternativeName>
        <fullName evidence="9">Molybdopterin-converting factor subunit 2</fullName>
    </alternativeName>
</protein>
<gene>
    <name evidence="11" type="ORF">SAMN02745220_04669</name>
</gene>
<evidence type="ECO:0000256" key="8">
    <source>
        <dbReference type="ARBA" id="ARBA00030781"/>
    </source>
</evidence>
<dbReference type="InterPro" id="IPR003448">
    <property type="entry name" value="Mopterin_biosynth_MoaE"/>
</dbReference>
<keyword evidence="12" id="KW-1185">Reference proteome</keyword>
<reference evidence="11 12" key="1">
    <citation type="submission" date="2016-12" db="EMBL/GenBank/DDBJ databases">
        <authorList>
            <person name="Song W.-J."/>
            <person name="Kurnit D.M."/>
        </authorList>
    </citation>
    <scope>NUCLEOTIDE SEQUENCE [LARGE SCALE GENOMIC DNA]</scope>
    <source>
        <strain evidence="11 12">DSM 18488</strain>
    </source>
</reference>
<dbReference type="Pfam" id="PF02391">
    <property type="entry name" value="MoaE"/>
    <property type="match status" value="1"/>
</dbReference>
<dbReference type="AlphaFoldDB" id="A0A1M7YJ60"/>
<evidence type="ECO:0000256" key="9">
    <source>
        <dbReference type="ARBA" id="ARBA00032474"/>
    </source>
</evidence>
<dbReference type="EC" id="2.8.1.12" evidence="3"/>
<dbReference type="EMBL" id="FRFE01000038">
    <property type="protein sequence ID" value="SHO52650.1"/>
    <property type="molecule type" value="Genomic_DNA"/>
</dbReference>
<dbReference type="UniPathway" id="UPA00344"/>
<dbReference type="OrthoDB" id="9786032at2"/>
<dbReference type="SUPFAM" id="SSF54690">
    <property type="entry name" value="Molybdopterin synthase subunit MoaE"/>
    <property type="match status" value="1"/>
</dbReference>
<sequence length="121" mass="13886">MDISKKIQELKQRPDFRDNVGMILIHNGVVRNWSRKDHAKVVALEVTPDLAKIEQIRQEYLQREGIWEIVIEALSGKFQPGDDLLFIIVAGDIRENIKPVLAELLDRIKAEAVSKKEIMAE</sequence>
<evidence type="ECO:0000256" key="7">
    <source>
        <dbReference type="ARBA" id="ARBA00030407"/>
    </source>
</evidence>
<evidence type="ECO:0000256" key="2">
    <source>
        <dbReference type="ARBA" id="ARBA00005426"/>
    </source>
</evidence>
<evidence type="ECO:0000256" key="5">
    <source>
        <dbReference type="ARBA" id="ARBA00026066"/>
    </source>
</evidence>
<name>A0A1M7YJ60_9BACT</name>
<dbReference type="Gene3D" id="3.90.1170.40">
    <property type="entry name" value="Molybdopterin biosynthesis MoaE subunit"/>
    <property type="match status" value="1"/>
</dbReference>
<comment type="subunit">
    <text evidence="5">Heterotetramer of 2 MoaD subunits and 2 MoaE subunits. Also stable as homodimer. The enzyme changes between these two forms during catalysis.</text>
</comment>
<evidence type="ECO:0000313" key="12">
    <source>
        <dbReference type="Proteomes" id="UP000184603"/>
    </source>
</evidence>
<evidence type="ECO:0000256" key="1">
    <source>
        <dbReference type="ARBA" id="ARBA00005046"/>
    </source>
</evidence>
<dbReference type="RefSeq" id="WP_073616209.1">
    <property type="nucleotide sequence ID" value="NZ_FRFE01000038.1"/>
</dbReference>
<proteinExistence type="inferred from homology"/>
<dbReference type="GO" id="GO:0030366">
    <property type="term" value="F:molybdopterin synthase activity"/>
    <property type="evidence" value="ECO:0007669"/>
    <property type="project" value="UniProtKB-EC"/>
</dbReference>
<comment type="pathway">
    <text evidence="1">Cofactor biosynthesis; molybdopterin biosynthesis.</text>
</comment>
<accession>A0A1M7YJ60</accession>
<evidence type="ECO:0000256" key="3">
    <source>
        <dbReference type="ARBA" id="ARBA00011950"/>
    </source>
</evidence>
<evidence type="ECO:0000256" key="10">
    <source>
        <dbReference type="ARBA" id="ARBA00049878"/>
    </source>
</evidence>
<evidence type="ECO:0000313" key="11">
    <source>
        <dbReference type="EMBL" id="SHO52650.1"/>
    </source>
</evidence>
<comment type="similarity">
    <text evidence="2">Belongs to the MoaE family.</text>
</comment>
<dbReference type="STRING" id="1121416.SAMN02745220_04669"/>
<evidence type="ECO:0000256" key="4">
    <source>
        <dbReference type="ARBA" id="ARBA00013858"/>
    </source>
</evidence>
<evidence type="ECO:0000256" key="6">
    <source>
        <dbReference type="ARBA" id="ARBA00029745"/>
    </source>
</evidence>
<dbReference type="Proteomes" id="UP000184603">
    <property type="component" value="Unassembled WGS sequence"/>
</dbReference>
<comment type="catalytic activity">
    <reaction evidence="10">
        <text>2 [molybdopterin-synthase sulfur-carrier protein]-C-terminal-Gly-aminoethanethioate + cyclic pyranopterin phosphate + H2O = molybdopterin + 2 [molybdopterin-synthase sulfur-carrier protein]-C-terminal Gly-Gly + 2 H(+)</text>
        <dbReference type="Rhea" id="RHEA:26333"/>
        <dbReference type="Rhea" id="RHEA-COMP:12202"/>
        <dbReference type="Rhea" id="RHEA-COMP:19907"/>
        <dbReference type="ChEBI" id="CHEBI:15377"/>
        <dbReference type="ChEBI" id="CHEBI:15378"/>
        <dbReference type="ChEBI" id="CHEBI:58698"/>
        <dbReference type="ChEBI" id="CHEBI:59648"/>
        <dbReference type="ChEBI" id="CHEBI:90778"/>
        <dbReference type="ChEBI" id="CHEBI:232372"/>
        <dbReference type="EC" id="2.8.1.12"/>
    </reaction>
</comment>
<organism evidence="11 12">
    <name type="scientific">Desulfopila aestuarii DSM 18488</name>
    <dbReference type="NCBI Taxonomy" id="1121416"/>
    <lineage>
        <taxon>Bacteria</taxon>
        <taxon>Pseudomonadati</taxon>
        <taxon>Thermodesulfobacteriota</taxon>
        <taxon>Desulfobulbia</taxon>
        <taxon>Desulfobulbales</taxon>
        <taxon>Desulfocapsaceae</taxon>
        <taxon>Desulfopila</taxon>
    </lineage>
</organism>
<dbReference type="InterPro" id="IPR036563">
    <property type="entry name" value="MoaE_sf"/>
</dbReference>
<dbReference type="GO" id="GO:0006777">
    <property type="term" value="P:Mo-molybdopterin cofactor biosynthetic process"/>
    <property type="evidence" value="ECO:0007669"/>
    <property type="project" value="InterPro"/>
</dbReference>